<name>U1WIB4_ANEAE</name>
<dbReference type="Pfam" id="PF11588">
    <property type="entry name" value="DUF3243"/>
    <property type="match status" value="1"/>
</dbReference>
<dbReference type="InterPro" id="IPR038292">
    <property type="entry name" value="YmfJ/YflH_sf"/>
</dbReference>
<dbReference type="HOGENOM" id="CLU_171794_1_0_9"/>
<dbReference type="Gene3D" id="1.10.760.20">
    <property type="entry name" value="Protein of unknown function DUF3243"/>
    <property type="match status" value="1"/>
</dbReference>
<dbReference type="AlphaFoldDB" id="U1WIB4"/>
<dbReference type="Proteomes" id="UP000016511">
    <property type="component" value="Unassembled WGS sequence"/>
</dbReference>
<sequence>MHVKRRRQNALHMIMKEEYDMSVLENFQDWKSFLASRVAQAASSGMEQETMENMAYQIGNYLSNHVDPKNEQERLLKELWDAGNEEQRQAMAGAMVNFVQNKKQ</sequence>
<evidence type="ECO:0000313" key="2">
    <source>
        <dbReference type="Proteomes" id="UP000016511"/>
    </source>
</evidence>
<dbReference type="STRING" id="649747.HMPREF0083_03581"/>
<evidence type="ECO:0008006" key="3">
    <source>
        <dbReference type="Google" id="ProtNLM"/>
    </source>
</evidence>
<dbReference type="PATRIC" id="fig|649747.3.peg.3244"/>
<evidence type="ECO:0000313" key="1">
    <source>
        <dbReference type="EMBL" id="ERI08299.1"/>
    </source>
</evidence>
<comment type="caution">
    <text evidence="1">The sequence shown here is derived from an EMBL/GenBank/DDBJ whole genome shotgun (WGS) entry which is preliminary data.</text>
</comment>
<protein>
    <recommendedName>
        <fullName evidence="3">DUF3243 domain-containing protein</fullName>
    </recommendedName>
</protein>
<reference evidence="1 2" key="1">
    <citation type="submission" date="2013-08" db="EMBL/GenBank/DDBJ databases">
        <authorList>
            <person name="Weinstock G."/>
            <person name="Sodergren E."/>
            <person name="Wylie T."/>
            <person name="Fulton L."/>
            <person name="Fulton R."/>
            <person name="Fronick C."/>
            <person name="O'Laughlin M."/>
            <person name="Godfrey J."/>
            <person name="Miner T."/>
            <person name="Herter B."/>
            <person name="Appelbaum E."/>
            <person name="Cordes M."/>
            <person name="Lek S."/>
            <person name="Wollam A."/>
            <person name="Pepin K.H."/>
            <person name="Palsikar V.B."/>
            <person name="Mitreva M."/>
            <person name="Wilson R.K."/>
        </authorList>
    </citation>
    <scope>NUCLEOTIDE SEQUENCE [LARGE SCALE GENOMIC DNA]</scope>
    <source>
        <strain evidence="1 2">ATCC 12856</strain>
    </source>
</reference>
<dbReference type="EMBL" id="AWSJ01000217">
    <property type="protein sequence ID" value="ERI08299.1"/>
    <property type="molecule type" value="Genomic_DNA"/>
</dbReference>
<dbReference type="InterPro" id="IPR021637">
    <property type="entry name" value="DUF3243"/>
</dbReference>
<dbReference type="eggNOG" id="ENOG50330BT">
    <property type="taxonomic scope" value="Bacteria"/>
</dbReference>
<keyword evidence="2" id="KW-1185">Reference proteome</keyword>
<organism evidence="1 2">
    <name type="scientific">Aneurinibacillus aneurinilyticus ATCC 12856</name>
    <dbReference type="NCBI Taxonomy" id="649747"/>
    <lineage>
        <taxon>Bacteria</taxon>
        <taxon>Bacillati</taxon>
        <taxon>Bacillota</taxon>
        <taxon>Bacilli</taxon>
        <taxon>Bacillales</taxon>
        <taxon>Paenibacillaceae</taxon>
        <taxon>Aneurinibacillus group</taxon>
        <taxon>Aneurinibacillus</taxon>
    </lineage>
</organism>
<accession>U1WIB4</accession>
<gene>
    <name evidence="1" type="ORF">HMPREF0083_03581</name>
</gene>
<proteinExistence type="predicted"/>